<dbReference type="Pfam" id="PF07715">
    <property type="entry name" value="Plug"/>
    <property type="match status" value="1"/>
</dbReference>
<keyword evidence="6 8" id="KW-0472">Membrane</keyword>
<name>A0ABX6T732_9SPHN</name>
<keyword evidence="5 9" id="KW-0798">TonB box</keyword>
<evidence type="ECO:0000256" key="1">
    <source>
        <dbReference type="ARBA" id="ARBA00004571"/>
    </source>
</evidence>
<dbReference type="Gene3D" id="2.170.130.10">
    <property type="entry name" value="TonB-dependent receptor, plug domain"/>
    <property type="match status" value="1"/>
</dbReference>
<gene>
    <name evidence="14" type="ORF">H9L14_11215</name>
</gene>
<evidence type="ECO:0000259" key="13">
    <source>
        <dbReference type="Pfam" id="PF07715"/>
    </source>
</evidence>
<dbReference type="EMBL" id="CP060782">
    <property type="protein sequence ID" value="QNP45209.1"/>
    <property type="molecule type" value="Genomic_DNA"/>
</dbReference>
<comment type="similarity">
    <text evidence="8 9">Belongs to the TonB-dependent receptor family.</text>
</comment>
<keyword evidence="15" id="KW-1185">Reference proteome</keyword>
<dbReference type="Proteomes" id="UP000516105">
    <property type="component" value="Chromosome"/>
</dbReference>
<dbReference type="InterPro" id="IPR036942">
    <property type="entry name" value="Beta-barrel_TonB_sf"/>
</dbReference>
<dbReference type="InterPro" id="IPR000531">
    <property type="entry name" value="Beta-barrel_TonB"/>
</dbReference>
<evidence type="ECO:0000256" key="6">
    <source>
        <dbReference type="ARBA" id="ARBA00023136"/>
    </source>
</evidence>
<protein>
    <submittedName>
        <fullName evidence="14">TonB-dependent receptor</fullName>
    </submittedName>
</protein>
<comment type="subcellular location">
    <subcellularLocation>
        <location evidence="1 8">Cell outer membrane</location>
        <topology evidence="1 8">Multi-pass membrane protein</topology>
    </subcellularLocation>
</comment>
<feature type="region of interest" description="Disordered" evidence="10">
    <location>
        <begin position="28"/>
        <end position="49"/>
    </location>
</feature>
<keyword evidence="11" id="KW-0732">Signal</keyword>
<evidence type="ECO:0000256" key="2">
    <source>
        <dbReference type="ARBA" id="ARBA00022448"/>
    </source>
</evidence>
<keyword evidence="14" id="KW-0675">Receptor</keyword>
<dbReference type="Pfam" id="PF00593">
    <property type="entry name" value="TonB_dep_Rec_b-barrel"/>
    <property type="match status" value="1"/>
</dbReference>
<evidence type="ECO:0000256" key="5">
    <source>
        <dbReference type="ARBA" id="ARBA00023077"/>
    </source>
</evidence>
<feature type="domain" description="TonB-dependent receptor plug" evidence="13">
    <location>
        <begin position="97"/>
        <end position="212"/>
    </location>
</feature>
<evidence type="ECO:0000256" key="3">
    <source>
        <dbReference type="ARBA" id="ARBA00022452"/>
    </source>
</evidence>
<dbReference type="RefSeq" id="WP_187708165.1">
    <property type="nucleotide sequence ID" value="NZ_CP060782.1"/>
</dbReference>
<dbReference type="SUPFAM" id="SSF56935">
    <property type="entry name" value="Porins"/>
    <property type="match status" value="1"/>
</dbReference>
<feature type="compositionally biased region" description="Basic and acidic residues" evidence="10">
    <location>
        <begin position="36"/>
        <end position="49"/>
    </location>
</feature>
<dbReference type="InterPro" id="IPR037066">
    <property type="entry name" value="Plug_dom_sf"/>
</dbReference>
<evidence type="ECO:0000256" key="8">
    <source>
        <dbReference type="PROSITE-ProRule" id="PRU01360"/>
    </source>
</evidence>
<dbReference type="Gene3D" id="2.40.170.20">
    <property type="entry name" value="TonB-dependent receptor, beta-barrel domain"/>
    <property type="match status" value="1"/>
</dbReference>
<keyword evidence="7 8" id="KW-0998">Cell outer membrane</keyword>
<proteinExistence type="inferred from homology"/>
<feature type="chain" id="PRO_5046877310" evidence="11">
    <location>
        <begin position="30"/>
        <end position="947"/>
    </location>
</feature>
<evidence type="ECO:0000259" key="12">
    <source>
        <dbReference type="Pfam" id="PF00593"/>
    </source>
</evidence>
<evidence type="ECO:0000256" key="10">
    <source>
        <dbReference type="SAM" id="MobiDB-lite"/>
    </source>
</evidence>
<organism evidence="14 15">
    <name type="scientific">Sphingomonas sediminicola</name>
    <dbReference type="NCBI Taxonomy" id="386874"/>
    <lineage>
        <taxon>Bacteria</taxon>
        <taxon>Pseudomonadati</taxon>
        <taxon>Pseudomonadota</taxon>
        <taxon>Alphaproteobacteria</taxon>
        <taxon>Sphingomonadales</taxon>
        <taxon>Sphingomonadaceae</taxon>
        <taxon>Sphingomonas</taxon>
    </lineage>
</organism>
<dbReference type="PANTHER" id="PTHR47234:SF1">
    <property type="entry name" value="TONB-DEPENDENT RECEPTOR"/>
    <property type="match status" value="1"/>
</dbReference>
<keyword evidence="3 8" id="KW-1134">Transmembrane beta strand</keyword>
<feature type="signal peptide" evidence="11">
    <location>
        <begin position="1"/>
        <end position="29"/>
    </location>
</feature>
<evidence type="ECO:0000256" key="7">
    <source>
        <dbReference type="ARBA" id="ARBA00023237"/>
    </source>
</evidence>
<dbReference type="PANTHER" id="PTHR47234">
    <property type="match status" value="1"/>
</dbReference>
<evidence type="ECO:0000256" key="9">
    <source>
        <dbReference type="RuleBase" id="RU003357"/>
    </source>
</evidence>
<sequence>MLKSGLLNTTALVSAFVVSSLALAQPANAQTPDPVNPDRDPCRAPADLRDPNAACAPTDSAAVESIAQGQAARPASEEGGVVVVGSRIRRDRFNAIDPITVINRDAAVDAGFNSTAEVLQNVGVTGGTGQINDTFGGLVVRGGPGVNTLSLRGLGPSRTLILLNGRRIAPAGTRGQVQAADLNVLPNAVLDRIEVLNTGASSVYGSDAVAGVVNIVTLSRFNGLAAEASIQAPEIGNGATQRYAITAGASGERFSILGSLELFDRNRITQGDQPWARCPQQLRLSPLGVNDTDKCFPLEEGGATVNTIGTGYYFLDDPADLASGFETVPAGYYLYCNRWRPNPANTTGTLPGFECVGGLIYSPVGPTGYGANLNVRDTSTPAFLQADIVSPTRNYTGFLTATYDTNLFGNGQLYTELLVTRRKSQQNGAGRQLLVDYPTNSPLVAAGLGFTPRALGGGVRTRVFADYGVYDSHQVQDYVKVSGGFRGDLPFAPSWRYDLYAAKSWADGMYSFNTGLTDRVAQSLDVVQNPDGTFRCRDLSGGCVAAPILTPAIIAGQFPAAWRDYVTDDVVGNTKFREWTANLTVDGPLFELPGGKAQAVVGLEYRKSSINDRPAEDSIRGNLYNFTSAPVTKGSDNVWEAYTELDFPILRNVPFAEALTVNVSGRYTDYKSYGSDTTYKFGGLWSPTRWLSFRGSYGTSYRAPALAEQFLGSTTGFLASTADPCNDLAAVANPTVRAKCLSEGLPNSFRQLSGVTVIQRGGADSGLEAETSTNLTFGGVLQPTLGSFGNLSLAVDYFRVEVSNGVSQLGAGTIASGCYNGTHPEYCQFVSRAPYTGTGTGALTLTTTFVNIATDIVKGIDFVLRYDRELGPGKLDVGIQAVKILDRINQTDPDTAPFDFAGSIGNPKWAGTAHVGYDWGPWYARWGSTISRAPMTASLPKTWMVMG</sequence>
<dbReference type="InterPro" id="IPR012910">
    <property type="entry name" value="Plug_dom"/>
</dbReference>
<evidence type="ECO:0000313" key="14">
    <source>
        <dbReference type="EMBL" id="QNP45209.1"/>
    </source>
</evidence>
<evidence type="ECO:0000256" key="4">
    <source>
        <dbReference type="ARBA" id="ARBA00022692"/>
    </source>
</evidence>
<reference evidence="14 15" key="1">
    <citation type="submission" date="2020-08" db="EMBL/GenBank/DDBJ databases">
        <title>Genome sequence of Sphingomonas sediminicola KACC 15039T.</title>
        <authorList>
            <person name="Hyun D.-W."/>
            <person name="Bae J.-W."/>
        </authorList>
    </citation>
    <scope>NUCLEOTIDE SEQUENCE [LARGE SCALE GENOMIC DNA]</scope>
    <source>
        <strain evidence="14 15">KACC 15039</strain>
    </source>
</reference>
<dbReference type="PROSITE" id="PS52016">
    <property type="entry name" value="TONB_DEPENDENT_REC_3"/>
    <property type="match status" value="1"/>
</dbReference>
<accession>A0ABX6T732</accession>
<feature type="domain" description="TonB-dependent receptor-like beta-barrel" evidence="12">
    <location>
        <begin position="450"/>
        <end position="927"/>
    </location>
</feature>
<evidence type="ECO:0000256" key="11">
    <source>
        <dbReference type="SAM" id="SignalP"/>
    </source>
</evidence>
<evidence type="ECO:0000313" key="15">
    <source>
        <dbReference type="Proteomes" id="UP000516105"/>
    </source>
</evidence>
<keyword evidence="4 8" id="KW-0812">Transmembrane</keyword>
<keyword evidence="2 8" id="KW-0813">Transport</keyword>
<dbReference type="InterPro" id="IPR039426">
    <property type="entry name" value="TonB-dep_rcpt-like"/>
</dbReference>